<evidence type="ECO:0000259" key="1">
    <source>
        <dbReference type="Pfam" id="PF13338"/>
    </source>
</evidence>
<dbReference type="EMBL" id="JABRWJ010000005">
    <property type="protein sequence ID" value="NRF69003.1"/>
    <property type="molecule type" value="Genomic_DNA"/>
</dbReference>
<proteinExistence type="predicted"/>
<dbReference type="RefSeq" id="WP_173125236.1">
    <property type="nucleotide sequence ID" value="NZ_JABRWJ010000005.1"/>
</dbReference>
<feature type="domain" description="AbiEi antitoxin N-terminal" evidence="1">
    <location>
        <begin position="14"/>
        <end position="59"/>
    </location>
</feature>
<gene>
    <name evidence="2" type="ORF">HLB44_18580</name>
</gene>
<sequence>MPSRPVPATQEHAVLELAKCSPLLRARDLTEHSLPTVVLSRLVAAGKLERVARGVYSLPARQLSEHRSLAEVCLRVPQGVVCLLSALRVHEIGTQAPFEVWIAIPHHSPAPRLDQPAVRVVRMSGPSLTEGIEPMTIDGVKVPVFNVAKTVADCFKFRNKIGLDVALEALRDGWSQRKLTMDAIWHYATIDRVANVMRPYLQSVTA</sequence>
<dbReference type="Proteomes" id="UP000737171">
    <property type="component" value="Unassembled WGS sequence"/>
</dbReference>
<evidence type="ECO:0000313" key="3">
    <source>
        <dbReference type="Proteomes" id="UP000737171"/>
    </source>
</evidence>
<comment type="caution">
    <text evidence="2">The sequence shown here is derived from an EMBL/GenBank/DDBJ whole genome shotgun (WGS) entry which is preliminary data.</text>
</comment>
<accession>A0ABX2EK56</accession>
<protein>
    <submittedName>
        <fullName evidence="2">Type IV toxin-antitoxin system AbiEi family antitoxin domain-containing protein</fullName>
    </submittedName>
</protein>
<organism evidence="2 3">
    <name type="scientific">Pseudaquabacterium terrae</name>
    <dbReference type="NCBI Taxonomy" id="2732868"/>
    <lineage>
        <taxon>Bacteria</taxon>
        <taxon>Pseudomonadati</taxon>
        <taxon>Pseudomonadota</taxon>
        <taxon>Betaproteobacteria</taxon>
        <taxon>Burkholderiales</taxon>
        <taxon>Sphaerotilaceae</taxon>
        <taxon>Pseudaquabacterium</taxon>
    </lineage>
</organism>
<dbReference type="Pfam" id="PF13338">
    <property type="entry name" value="AbiEi_4"/>
    <property type="match status" value="1"/>
</dbReference>
<name>A0ABX2EK56_9BURK</name>
<keyword evidence="3" id="KW-1185">Reference proteome</keyword>
<evidence type="ECO:0000313" key="2">
    <source>
        <dbReference type="EMBL" id="NRF69003.1"/>
    </source>
</evidence>
<dbReference type="InterPro" id="IPR025159">
    <property type="entry name" value="AbiEi_N"/>
</dbReference>
<reference evidence="2 3" key="1">
    <citation type="submission" date="2020-05" db="EMBL/GenBank/DDBJ databases">
        <title>Aquincola sp. isolate from soil.</title>
        <authorList>
            <person name="Han J."/>
            <person name="Kim D.-U."/>
        </authorList>
    </citation>
    <scope>NUCLEOTIDE SEQUENCE [LARGE SCALE GENOMIC DNA]</scope>
    <source>
        <strain evidence="2 3">S2</strain>
    </source>
</reference>